<gene>
    <name evidence="2" type="ORF">FHU39_004694</name>
</gene>
<keyword evidence="3" id="KW-1185">Reference proteome</keyword>
<dbReference type="RefSeq" id="WP_343066092.1">
    <property type="nucleotide sequence ID" value="NZ_JACHVQ010000006.1"/>
</dbReference>
<sequence>MAFGFRKKKEAQPPSGAPVEFIPQAGACLVTTHVRDRVGRVKFMHRDESKAPADNGWRIFGEHDTQEYMNQGNPFVIMDYNQACAIEPALIGIYDFPVGSDLRIERDDRIRVIDVTTGREIPEENFYVPPQFRA</sequence>
<protein>
    <recommendedName>
        <fullName evidence="1">Immunity protein Imm33 domain-containing protein</fullName>
    </recommendedName>
</protein>
<dbReference type="Proteomes" id="UP000559182">
    <property type="component" value="Unassembled WGS sequence"/>
</dbReference>
<comment type="caution">
    <text evidence="2">The sequence shown here is derived from an EMBL/GenBank/DDBJ whole genome shotgun (WGS) entry which is preliminary data.</text>
</comment>
<feature type="domain" description="Immunity protein Imm33" evidence="1">
    <location>
        <begin position="28"/>
        <end position="110"/>
    </location>
</feature>
<dbReference type="EMBL" id="JACHVQ010000006">
    <property type="protein sequence ID" value="MBB2894648.1"/>
    <property type="molecule type" value="Genomic_DNA"/>
</dbReference>
<proteinExistence type="predicted"/>
<evidence type="ECO:0000313" key="3">
    <source>
        <dbReference type="Proteomes" id="UP000559182"/>
    </source>
</evidence>
<reference evidence="2 3" key="1">
    <citation type="submission" date="2020-08" db="EMBL/GenBank/DDBJ databases">
        <title>Sequencing the genomes of 1000 actinobacteria strains.</title>
        <authorList>
            <person name="Klenk H.-P."/>
        </authorList>
    </citation>
    <scope>NUCLEOTIDE SEQUENCE [LARGE SCALE GENOMIC DNA]</scope>
    <source>
        <strain evidence="2 3">DSM 105369</strain>
    </source>
</reference>
<dbReference type="AlphaFoldDB" id="A0A839NA41"/>
<dbReference type="Pfam" id="PF09951">
    <property type="entry name" value="Imm33"/>
    <property type="match status" value="1"/>
</dbReference>
<evidence type="ECO:0000313" key="2">
    <source>
        <dbReference type="EMBL" id="MBB2894648.1"/>
    </source>
</evidence>
<dbReference type="InterPro" id="IPR018689">
    <property type="entry name" value="Imm33_dom"/>
</dbReference>
<organism evidence="2 3">
    <name type="scientific">Flexivirga oryzae</name>
    <dbReference type="NCBI Taxonomy" id="1794944"/>
    <lineage>
        <taxon>Bacteria</taxon>
        <taxon>Bacillati</taxon>
        <taxon>Actinomycetota</taxon>
        <taxon>Actinomycetes</taxon>
        <taxon>Micrococcales</taxon>
        <taxon>Dermacoccaceae</taxon>
        <taxon>Flexivirga</taxon>
    </lineage>
</organism>
<name>A0A839NA41_9MICO</name>
<evidence type="ECO:0000259" key="1">
    <source>
        <dbReference type="Pfam" id="PF09951"/>
    </source>
</evidence>
<accession>A0A839NA41</accession>